<evidence type="ECO:0000313" key="1">
    <source>
        <dbReference type="EMBL" id="QCD99933.1"/>
    </source>
</evidence>
<evidence type="ECO:0000313" key="2">
    <source>
        <dbReference type="Proteomes" id="UP000501690"/>
    </source>
</evidence>
<keyword evidence="2" id="KW-1185">Reference proteome</keyword>
<reference evidence="1 2" key="1">
    <citation type="submission" date="2019-04" db="EMBL/GenBank/DDBJ databases">
        <title>An improved genome assembly and genetic linkage map for asparagus bean, Vigna unguiculata ssp. sesquipedialis.</title>
        <authorList>
            <person name="Xia Q."/>
            <person name="Zhang R."/>
            <person name="Dong Y."/>
        </authorList>
    </citation>
    <scope>NUCLEOTIDE SEQUENCE [LARGE SCALE GENOMIC DNA]</scope>
    <source>
        <tissue evidence="1">Leaf</tissue>
    </source>
</reference>
<proteinExistence type="predicted"/>
<protein>
    <submittedName>
        <fullName evidence="1">Uncharacterized protein</fullName>
    </submittedName>
</protein>
<name>A0A4D6MGL3_VIGUN</name>
<sequence length="251" mass="30650">MTLSWCTPWKSQLTPQVSCSRPVAYTHLDVYKRQHKMRPSAPLIGGKWNSFDRYGLRQSFVRWKRDVYKRQNQQRTTISKGYFQFNVYKRQHKMRPSAPLIGGKWNSFDRYGLRQSFVRWKRDVYKRQNQQRTTISKGYFQFNVYKRQHKMRPSAPLIGGKWNSFDRYGLRQSFVRWKRDVYKRQNQQRTTISKGYFQFNVYKRQHKMRPSAPLIGGKWNSFDRYGLRQSFVRWKRDVYKRQNQEHAQSST</sequence>
<accession>A0A4D6MGL3</accession>
<organism evidence="1 2">
    <name type="scientific">Vigna unguiculata</name>
    <name type="common">Cowpea</name>
    <dbReference type="NCBI Taxonomy" id="3917"/>
    <lineage>
        <taxon>Eukaryota</taxon>
        <taxon>Viridiplantae</taxon>
        <taxon>Streptophyta</taxon>
        <taxon>Embryophyta</taxon>
        <taxon>Tracheophyta</taxon>
        <taxon>Spermatophyta</taxon>
        <taxon>Magnoliopsida</taxon>
        <taxon>eudicotyledons</taxon>
        <taxon>Gunneridae</taxon>
        <taxon>Pentapetalae</taxon>
        <taxon>rosids</taxon>
        <taxon>fabids</taxon>
        <taxon>Fabales</taxon>
        <taxon>Fabaceae</taxon>
        <taxon>Papilionoideae</taxon>
        <taxon>50 kb inversion clade</taxon>
        <taxon>NPAAA clade</taxon>
        <taxon>indigoferoid/millettioid clade</taxon>
        <taxon>Phaseoleae</taxon>
        <taxon>Vigna</taxon>
    </lineage>
</organism>
<gene>
    <name evidence="1" type="ORF">DEO72_LG7g1220</name>
</gene>
<dbReference type="AlphaFoldDB" id="A0A4D6MGL3"/>
<dbReference type="EMBL" id="CP039351">
    <property type="protein sequence ID" value="QCD99933.1"/>
    <property type="molecule type" value="Genomic_DNA"/>
</dbReference>
<dbReference type="Proteomes" id="UP000501690">
    <property type="component" value="Linkage Group LG7"/>
</dbReference>